<evidence type="ECO:0000256" key="5">
    <source>
        <dbReference type="ARBA" id="ARBA00023159"/>
    </source>
</evidence>
<dbReference type="Pfam" id="PF20452">
    <property type="entry name" value="Calmod_bind_C"/>
    <property type="match status" value="1"/>
</dbReference>
<evidence type="ECO:0000256" key="2">
    <source>
        <dbReference type="ARBA" id="ARBA00007214"/>
    </source>
</evidence>
<dbReference type="GO" id="GO:0005634">
    <property type="term" value="C:nucleus"/>
    <property type="evidence" value="ECO:0007669"/>
    <property type="project" value="UniProtKB-SubCell"/>
</dbReference>
<feature type="domain" description="Calmodulin binding protein C-terminal" evidence="9">
    <location>
        <begin position="35"/>
        <end position="93"/>
    </location>
</feature>
<sequence>MKDASSLRNVLPGISDKIWETIVKHARTCKLDDHKFYAYYSAEHDVSLLFNSIHGLEGAIINGQFCSLDELDSHQKMRVEALKQQAYRNVRDLLPIDASTIFGLSKPLPVPQADSFACPNPDMQQVEFQLTHQDELPIQVGFNHASTSTSCPYQAEGSSNQPMVSVAQPSHPIQLRSSSFSMDDLSSIIYNGESGWPPVGGFQAPIVPTGHLGTENPFQFQASTCSPTNPTWGQAGGFYFTSSSEAEAEHFSLPAFVHSAGTRRKPRECWCKLRAAIKWSVSVRRDVAAKRRHAVSSSMV</sequence>
<dbReference type="AlphaFoldDB" id="A0A540K744"/>
<keyword evidence="7" id="KW-0539">Nucleus</keyword>
<evidence type="ECO:0000313" key="10">
    <source>
        <dbReference type="EMBL" id="TQD70036.1"/>
    </source>
</evidence>
<dbReference type="GO" id="GO:0080142">
    <property type="term" value="P:regulation of salicylic acid biosynthetic process"/>
    <property type="evidence" value="ECO:0007669"/>
    <property type="project" value="TreeGrafter"/>
</dbReference>
<evidence type="ECO:0000256" key="6">
    <source>
        <dbReference type="ARBA" id="ARBA00023163"/>
    </source>
</evidence>
<evidence type="ECO:0000256" key="3">
    <source>
        <dbReference type="ARBA" id="ARBA00023015"/>
    </source>
</evidence>
<keyword evidence="5" id="KW-0010">Activator</keyword>
<dbReference type="PANTHER" id="PTHR31713">
    <property type="entry name" value="OS02G0177800 PROTEIN"/>
    <property type="match status" value="1"/>
</dbReference>
<comment type="subcellular location">
    <subcellularLocation>
        <location evidence="1">Nucleus</location>
    </subcellularLocation>
</comment>
<keyword evidence="6" id="KW-0804">Transcription</keyword>
<dbReference type="GO" id="GO:0003700">
    <property type="term" value="F:DNA-binding transcription factor activity"/>
    <property type="evidence" value="ECO:0007669"/>
    <property type="project" value="TreeGrafter"/>
</dbReference>
<comment type="caution">
    <text evidence="10">The sequence shown here is derived from an EMBL/GenBank/DDBJ whole genome shotgun (WGS) entry which is preliminary data.</text>
</comment>
<dbReference type="STRING" id="106549.A0A540K744"/>
<evidence type="ECO:0000256" key="7">
    <source>
        <dbReference type="ARBA" id="ARBA00023242"/>
    </source>
</evidence>
<feature type="domain" description="Calmodulin binding protein central" evidence="8">
    <location>
        <begin position="1"/>
        <end position="29"/>
    </location>
</feature>
<evidence type="ECO:0000256" key="1">
    <source>
        <dbReference type="ARBA" id="ARBA00004123"/>
    </source>
</evidence>
<dbReference type="EMBL" id="VIEB01002081">
    <property type="protein sequence ID" value="TQD70036.1"/>
    <property type="molecule type" value="Genomic_DNA"/>
</dbReference>
<keyword evidence="3" id="KW-0805">Transcription regulation</keyword>
<reference evidence="10 11" key="1">
    <citation type="journal article" date="2019" name="G3 (Bethesda)">
        <title>Sequencing of a Wild Apple (Malus baccata) Genome Unravels the Differences Between Cultivated and Wild Apple Species Regarding Disease Resistance and Cold Tolerance.</title>
        <authorList>
            <person name="Chen X."/>
        </authorList>
    </citation>
    <scope>NUCLEOTIDE SEQUENCE [LARGE SCALE GENOMIC DNA]</scope>
    <source>
        <strain evidence="11">cv. Shandingzi</strain>
        <tissue evidence="10">Leaves</tissue>
    </source>
</reference>
<comment type="similarity">
    <text evidence="2">Belongs to the plant ACBP60 protein family.</text>
</comment>
<accession>A0A540K744</accession>
<gene>
    <name evidence="10" type="ORF">C1H46_044436</name>
</gene>
<dbReference type="GO" id="GO:0043565">
    <property type="term" value="F:sequence-specific DNA binding"/>
    <property type="evidence" value="ECO:0007669"/>
    <property type="project" value="TreeGrafter"/>
</dbReference>
<keyword evidence="11" id="KW-1185">Reference proteome</keyword>
<dbReference type="InterPro" id="IPR046830">
    <property type="entry name" value="Calmod_bind_M"/>
</dbReference>
<evidence type="ECO:0000259" key="8">
    <source>
        <dbReference type="Pfam" id="PF20451"/>
    </source>
</evidence>
<dbReference type="InterPro" id="IPR046829">
    <property type="entry name" value="Calmod_bind_C"/>
</dbReference>
<proteinExistence type="inferred from homology"/>
<protein>
    <submittedName>
        <fullName evidence="10">Uncharacterized protein</fullName>
    </submittedName>
</protein>
<evidence type="ECO:0000256" key="4">
    <source>
        <dbReference type="ARBA" id="ARBA00023125"/>
    </source>
</evidence>
<dbReference type="PANTHER" id="PTHR31713:SF43">
    <property type="entry name" value="CALMODULIN-BINDING PROTEIN 60 G"/>
    <property type="match status" value="1"/>
</dbReference>
<keyword evidence="4" id="KW-0238">DNA-binding</keyword>
<organism evidence="10 11">
    <name type="scientific">Malus baccata</name>
    <name type="common">Siberian crab apple</name>
    <name type="synonym">Pyrus baccata</name>
    <dbReference type="NCBI Taxonomy" id="106549"/>
    <lineage>
        <taxon>Eukaryota</taxon>
        <taxon>Viridiplantae</taxon>
        <taxon>Streptophyta</taxon>
        <taxon>Embryophyta</taxon>
        <taxon>Tracheophyta</taxon>
        <taxon>Spermatophyta</taxon>
        <taxon>Magnoliopsida</taxon>
        <taxon>eudicotyledons</taxon>
        <taxon>Gunneridae</taxon>
        <taxon>Pentapetalae</taxon>
        <taxon>rosids</taxon>
        <taxon>fabids</taxon>
        <taxon>Rosales</taxon>
        <taxon>Rosaceae</taxon>
        <taxon>Amygdaloideae</taxon>
        <taxon>Maleae</taxon>
        <taxon>Malus</taxon>
    </lineage>
</organism>
<dbReference type="Pfam" id="PF20451">
    <property type="entry name" value="Calmod_bind_M"/>
    <property type="match status" value="1"/>
</dbReference>
<evidence type="ECO:0000313" key="11">
    <source>
        <dbReference type="Proteomes" id="UP000315295"/>
    </source>
</evidence>
<name>A0A540K744_MALBA</name>
<dbReference type="Proteomes" id="UP000315295">
    <property type="component" value="Unassembled WGS sequence"/>
</dbReference>
<dbReference type="GO" id="GO:0005516">
    <property type="term" value="F:calmodulin binding"/>
    <property type="evidence" value="ECO:0007669"/>
    <property type="project" value="InterPro"/>
</dbReference>
<evidence type="ECO:0000259" key="9">
    <source>
        <dbReference type="Pfam" id="PF20452"/>
    </source>
</evidence>
<dbReference type="InterPro" id="IPR012416">
    <property type="entry name" value="CBP60"/>
</dbReference>